<protein>
    <submittedName>
        <fullName evidence="2">Uncharacterized protein</fullName>
    </submittedName>
</protein>
<feature type="region of interest" description="Disordered" evidence="1">
    <location>
        <begin position="21"/>
        <end position="40"/>
    </location>
</feature>
<keyword evidence="3" id="KW-1185">Reference proteome</keyword>
<feature type="region of interest" description="Disordered" evidence="1">
    <location>
        <begin position="52"/>
        <end position="73"/>
    </location>
</feature>
<reference evidence="2" key="2">
    <citation type="submission" date="2020-06" db="EMBL/GenBank/DDBJ databases">
        <title>Helianthus annuus Genome sequencing and assembly Release 2.</title>
        <authorList>
            <person name="Gouzy J."/>
            <person name="Langlade N."/>
            <person name="Munos S."/>
        </authorList>
    </citation>
    <scope>NUCLEOTIDE SEQUENCE</scope>
    <source>
        <tissue evidence="2">Leaves</tissue>
    </source>
</reference>
<gene>
    <name evidence="2" type="ORF">HanXRQr2_Chr08g0333841</name>
</gene>
<dbReference type="Proteomes" id="UP000215914">
    <property type="component" value="Unassembled WGS sequence"/>
</dbReference>
<evidence type="ECO:0000313" key="3">
    <source>
        <dbReference type="Proteomes" id="UP000215914"/>
    </source>
</evidence>
<dbReference type="Gramene" id="mRNA:HanXRQr2_Chr08g0333841">
    <property type="protein sequence ID" value="CDS:HanXRQr2_Chr08g0333841.1"/>
    <property type="gene ID" value="HanXRQr2_Chr08g0333841"/>
</dbReference>
<dbReference type="AlphaFoldDB" id="A0A9K3NCZ2"/>
<feature type="compositionally biased region" description="Basic and acidic residues" evidence="1">
    <location>
        <begin position="59"/>
        <end position="70"/>
    </location>
</feature>
<evidence type="ECO:0000256" key="1">
    <source>
        <dbReference type="SAM" id="MobiDB-lite"/>
    </source>
</evidence>
<proteinExistence type="predicted"/>
<sequence length="140" mass="15801">MKNFTFLHCNFNNKHQDNAITSAKTRPSSNPTRTIKNRTKQSEFRCTLVPDFPSSHSVSLDKMDDEDRRPVSSSLNSQHISCFESMEGLRMRSFLGTSFLILDFIIALRELLPRVSIKTSLVTSSNSFCLNSTCSSISNT</sequence>
<name>A0A9K3NCZ2_HELAN</name>
<accession>A0A9K3NCZ2</accession>
<evidence type="ECO:0000313" key="2">
    <source>
        <dbReference type="EMBL" id="KAF5794933.1"/>
    </source>
</evidence>
<feature type="compositionally biased region" description="Polar residues" evidence="1">
    <location>
        <begin position="21"/>
        <end position="34"/>
    </location>
</feature>
<dbReference type="EMBL" id="MNCJ02000323">
    <property type="protein sequence ID" value="KAF5794933.1"/>
    <property type="molecule type" value="Genomic_DNA"/>
</dbReference>
<reference evidence="2" key="1">
    <citation type="journal article" date="2017" name="Nature">
        <title>The sunflower genome provides insights into oil metabolism, flowering and Asterid evolution.</title>
        <authorList>
            <person name="Badouin H."/>
            <person name="Gouzy J."/>
            <person name="Grassa C.J."/>
            <person name="Murat F."/>
            <person name="Staton S.E."/>
            <person name="Cottret L."/>
            <person name="Lelandais-Briere C."/>
            <person name="Owens G.L."/>
            <person name="Carrere S."/>
            <person name="Mayjonade B."/>
            <person name="Legrand L."/>
            <person name="Gill N."/>
            <person name="Kane N.C."/>
            <person name="Bowers J.E."/>
            <person name="Hubner S."/>
            <person name="Bellec A."/>
            <person name="Berard A."/>
            <person name="Berges H."/>
            <person name="Blanchet N."/>
            <person name="Boniface M.C."/>
            <person name="Brunel D."/>
            <person name="Catrice O."/>
            <person name="Chaidir N."/>
            <person name="Claudel C."/>
            <person name="Donnadieu C."/>
            <person name="Faraut T."/>
            <person name="Fievet G."/>
            <person name="Helmstetter N."/>
            <person name="King M."/>
            <person name="Knapp S.J."/>
            <person name="Lai Z."/>
            <person name="Le Paslier M.C."/>
            <person name="Lippi Y."/>
            <person name="Lorenzon L."/>
            <person name="Mandel J.R."/>
            <person name="Marage G."/>
            <person name="Marchand G."/>
            <person name="Marquand E."/>
            <person name="Bret-Mestries E."/>
            <person name="Morien E."/>
            <person name="Nambeesan S."/>
            <person name="Nguyen T."/>
            <person name="Pegot-Espagnet P."/>
            <person name="Pouilly N."/>
            <person name="Raftis F."/>
            <person name="Sallet E."/>
            <person name="Schiex T."/>
            <person name="Thomas J."/>
            <person name="Vandecasteele C."/>
            <person name="Vares D."/>
            <person name="Vear F."/>
            <person name="Vautrin S."/>
            <person name="Crespi M."/>
            <person name="Mangin B."/>
            <person name="Burke J.M."/>
            <person name="Salse J."/>
            <person name="Munos S."/>
            <person name="Vincourt P."/>
            <person name="Rieseberg L.H."/>
            <person name="Langlade N.B."/>
        </authorList>
    </citation>
    <scope>NUCLEOTIDE SEQUENCE</scope>
    <source>
        <tissue evidence="2">Leaves</tissue>
    </source>
</reference>
<comment type="caution">
    <text evidence="2">The sequence shown here is derived from an EMBL/GenBank/DDBJ whole genome shotgun (WGS) entry which is preliminary data.</text>
</comment>
<organism evidence="2 3">
    <name type="scientific">Helianthus annuus</name>
    <name type="common">Common sunflower</name>
    <dbReference type="NCBI Taxonomy" id="4232"/>
    <lineage>
        <taxon>Eukaryota</taxon>
        <taxon>Viridiplantae</taxon>
        <taxon>Streptophyta</taxon>
        <taxon>Embryophyta</taxon>
        <taxon>Tracheophyta</taxon>
        <taxon>Spermatophyta</taxon>
        <taxon>Magnoliopsida</taxon>
        <taxon>eudicotyledons</taxon>
        <taxon>Gunneridae</taxon>
        <taxon>Pentapetalae</taxon>
        <taxon>asterids</taxon>
        <taxon>campanulids</taxon>
        <taxon>Asterales</taxon>
        <taxon>Asteraceae</taxon>
        <taxon>Asteroideae</taxon>
        <taxon>Heliantheae alliance</taxon>
        <taxon>Heliantheae</taxon>
        <taxon>Helianthus</taxon>
    </lineage>
</organism>